<protein>
    <recommendedName>
        <fullName evidence="2">M23 family metallopeptidase</fullName>
    </recommendedName>
</protein>
<accession>A0A7C4GG46</accession>
<sequence length="471" mass="52277">MPRPGRTLPRRFDTPATGFYNLTALNSLGGPLRTVVILVGLLSASGFATGWPIPPLDSVHPLGNNWGNYQDYGGSPYFHNGIDIITVGQHNAEVRAVRRGWVKAWGTIQADLHYRLAVCDTNLSYTGRAEGWLYAHIDSSRWHKQLGDEVQAGELIGYLVYWTVSGFDHIHFARISDTGATWQRFPNPTWWFIQNPLTILRPNTDLVAPVFQNARTGARFAFCRDNVNNSYLNPTGLTGDVDIIARIYDKTGYTTRNDTWDKLAPYQIEHMIRRDDGLVVRPWTLSLQFSNRLDAANVHVVYKNDNTCNSYGDYSRREYYYIVTNTDGDSIIESTDTQGKWATAEVGDGNYWVIVRASDVYGNSTLDSMLVTTANGVGLAELPAAALDGRFTLTPTAGRGPRTIAFNLLAAGRVQLRAFDQTGRLATPLCDAVLPAGPHSFRFDPPAPGLYFVELVVPGVLRQTAKVTALR</sequence>
<gene>
    <name evidence="1" type="ORF">ENS41_01320</name>
</gene>
<dbReference type="CDD" id="cd12797">
    <property type="entry name" value="M23_peptidase"/>
    <property type="match status" value="1"/>
</dbReference>
<dbReference type="InterPro" id="IPR011055">
    <property type="entry name" value="Dup_hybrid_motif"/>
</dbReference>
<reference evidence="1" key="1">
    <citation type="journal article" date="2020" name="mSystems">
        <title>Genome- and Community-Level Interaction Insights into Carbon Utilization and Element Cycling Functions of Hydrothermarchaeota in Hydrothermal Sediment.</title>
        <authorList>
            <person name="Zhou Z."/>
            <person name="Liu Y."/>
            <person name="Xu W."/>
            <person name="Pan J."/>
            <person name="Luo Z.H."/>
            <person name="Li M."/>
        </authorList>
    </citation>
    <scope>NUCLEOTIDE SEQUENCE [LARGE SCALE GENOMIC DNA]</scope>
    <source>
        <strain evidence="1">SpSt-488</strain>
    </source>
</reference>
<dbReference type="Gene3D" id="2.70.70.10">
    <property type="entry name" value="Glucose Permease (Domain IIA)"/>
    <property type="match status" value="1"/>
</dbReference>
<evidence type="ECO:0000313" key="1">
    <source>
        <dbReference type="EMBL" id="HGK27582.1"/>
    </source>
</evidence>
<evidence type="ECO:0008006" key="2">
    <source>
        <dbReference type="Google" id="ProtNLM"/>
    </source>
</evidence>
<organism evidence="1">
    <name type="scientific">candidate division WOR-3 bacterium</name>
    <dbReference type="NCBI Taxonomy" id="2052148"/>
    <lineage>
        <taxon>Bacteria</taxon>
        <taxon>Bacteria division WOR-3</taxon>
    </lineage>
</organism>
<dbReference type="AlphaFoldDB" id="A0A7C4GG46"/>
<dbReference type="EMBL" id="DSUT01000023">
    <property type="protein sequence ID" value="HGK27582.1"/>
    <property type="molecule type" value="Genomic_DNA"/>
</dbReference>
<comment type="caution">
    <text evidence="1">The sequence shown here is derived from an EMBL/GenBank/DDBJ whole genome shotgun (WGS) entry which is preliminary data.</text>
</comment>
<proteinExistence type="predicted"/>
<name>A0A7C4GG46_UNCW3</name>